<comment type="caution">
    <text evidence="1">The sequence shown here is derived from an EMBL/GenBank/DDBJ whole genome shotgun (WGS) entry which is preliminary data.</text>
</comment>
<name>A0A4Y2VGF3_ARAVE</name>
<organism evidence="1 2">
    <name type="scientific">Araneus ventricosus</name>
    <name type="common">Orbweaver spider</name>
    <name type="synonym">Epeira ventricosa</name>
    <dbReference type="NCBI Taxonomy" id="182803"/>
    <lineage>
        <taxon>Eukaryota</taxon>
        <taxon>Metazoa</taxon>
        <taxon>Ecdysozoa</taxon>
        <taxon>Arthropoda</taxon>
        <taxon>Chelicerata</taxon>
        <taxon>Arachnida</taxon>
        <taxon>Araneae</taxon>
        <taxon>Araneomorphae</taxon>
        <taxon>Entelegynae</taxon>
        <taxon>Araneoidea</taxon>
        <taxon>Araneidae</taxon>
        <taxon>Araneus</taxon>
    </lineage>
</organism>
<dbReference type="AlphaFoldDB" id="A0A4Y2VGF3"/>
<accession>A0A4Y2VGF3</accession>
<evidence type="ECO:0000313" key="1">
    <source>
        <dbReference type="EMBL" id="GBO23394.1"/>
    </source>
</evidence>
<dbReference type="Proteomes" id="UP000499080">
    <property type="component" value="Unassembled WGS sequence"/>
</dbReference>
<evidence type="ECO:0000313" key="2">
    <source>
        <dbReference type="Proteomes" id="UP000499080"/>
    </source>
</evidence>
<proteinExistence type="predicted"/>
<protein>
    <submittedName>
        <fullName evidence="1">Uncharacterized protein</fullName>
    </submittedName>
</protein>
<gene>
    <name evidence="1" type="ORF">AVEN_237637_1</name>
</gene>
<reference evidence="1 2" key="1">
    <citation type="journal article" date="2019" name="Sci. Rep.">
        <title>Orb-weaving spider Araneus ventricosus genome elucidates the spidroin gene catalogue.</title>
        <authorList>
            <person name="Kono N."/>
            <person name="Nakamura H."/>
            <person name="Ohtoshi R."/>
            <person name="Moran D.A.P."/>
            <person name="Shinohara A."/>
            <person name="Yoshida Y."/>
            <person name="Fujiwara M."/>
            <person name="Mori M."/>
            <person name="Tomita M."/>
            <person name="Arakawa K."/>
        </authorList>
    </citation>
    <scope>NUCLEOTIDE SEQUENCE [LARGE SCALE GENOMIC DNA]</scope>
</reference>
<keyword evidence="2" id="KW-1185">Reference proteome</keyword>
<dbReference type="EMBL" id="BGPR01046444">
    <property type="protein sequence ID" value="GBO23394.1"/>
    <property type="molecule type" value="Genomic_DNA"/>
</dbReference>
<sequence length="128" mass="14617">MPIPRGCLPKSELIRDFQSERITQLSSVLRSLKPSSRLLIRFSLRPSFSLRTFSFIHAFKEWSSACLSLHWIMVLLVDQQLTFLVVKPYSGKVLGFRTTELFRGDTKGLPLMCSLTVIDSSALWRPSV</sequence>